<evidence type="ECO:0000256" key="1">
    <source>
        <dbReference type="SAM" id="MobiDB-lite"/>
    </source>
</evidence>
<sequence length="724" mass="77942">MIRRQKSRTAPILTASAAALLLATPLPVAPSASAAIDSEANDTPNPAWGTARMSSELDLELIDAVPIHTGDTFNARIRVHNPTGQAIEDLHVNPRRGGAAESTEQARSELTFGAFPFYGRSVEVGTLEPGETREIDVEVPTNISEEFTLGIEDPGVYPMMFTLTGSRDGESNSFADERFLLEVLGNNATPDDAENLTLIYPITADLDIVPGETGDEELILSSDNLAAELSPGGRLDILLHEYLDHDLKGAGCVALDPGLVDTVHRMADGYTVHDTRPPIGRPPQRLRDSWTNSEEDYRGEPGTGSAAAAEWIANLKQLDCVMTMPWANTDASAIAKTRNEWMRHEAVSRGAETIERITGNPVTTNLVAVGSGYVSEDLQEPALVADNSIWAGQATTFDASLGTLLAQSGPKPQTTGYSDPSLRYDYRMDSRRARALTAAAAINVAVGEQESVAKLPNYLGPLTAASVLDTAQRLLDENQARARSVTDLPLEPAPEGTPGSPYEDPAELNPPDVVQVQQLAAYTDELTGMMVNDPAISLTRYGFTLPLRRNLLTAVSLNDRGTRGGYDVAVREQHERLDEHGTTLRELRDSVSLIPPGNVYTRVSDSSPLLIVAKNGLPLPVEATMLYDAPDDTRLNTPSTVRIPAKGSITVSMTADIPSGARRSDIGLWLATPERQAISEPITIGVQTRAGIVSTYGIGILAGLALILALLFRLGKQKKNRRQR</sequence>
<organism evidence="4 5">
    <name type="scientific">Corynebacterium camporealensis</name>
    <dbReference type="NCBI Taxonomy" id="161896"/>
    <lineage>
        <taxon>Bacteria</taxon>
        <taxon>Bacillati</taxon>
        <taxon>Actinomycetota</taxon>
        <taxon>Actinomycetes</taxon>
        <taxon>Mycobacteriales</taxon>
        <taxon>Corynebacteriaceae</taxon>
        <taxon>Corynebacterium</taxon>
    </lineage>
</organism>
<feature type="transmembrane region" description="Helical" evidence="2">
    <location>
        <begin position="696"/>
        <end position="714"/>
    </location>
</feature>
<dbReference type="EMBL" id="CP011311">
    <property type="protein sequence ID" value="AKE40231.1"/>
    <property type="molecule type" value="Genomic_DNA"/>
</dbReference>
<dbReference type="Proteomes" id="UP000033566">
    <property type="component" value="Chromosome"/>
</dbReference>
<keyword evidence="2" id="KW-0812">Transmembrane</keyword>
<protein>
    <recommendedName>
        <fullName evidence="6">Secreted protein</fullName>
    </recommendedName>
</protein>
<evidence type="ECO:0000256" key="3">
    <source>
        <dbReference type="SAM" id="SignalP"/>
    </source>
</evidence>
<dbReference type="PATRIC" id="fig|161896.4.peg.2246"/>
<keyword evidence="5" id="KW-1185">Reference proteome</keyword>
<dbReference type="OrthoDB" id="3797035at2"/>
<evidence type="ECO:0000313" key="4">
    <source>
        <dbReference type="EMBL" id="AKE40231.1"/>
    </source>
</evidence>
<evidence type="ECO:0000256" key="2">
    <source>
        <dbReference type="SAM" id="Phobius"/>
    </source>
</evidence>
<evidence type="ECO:0000313" key="5">
    <source>
        <dbReference type="Proteomes" id="UP000033566"/>
    </source>
</evidence>
<feature type="signal peptide" evidence="3">
    <location>
        <begin position="1"/>
        <end position="34"/>
    </location>
</feature>
<keyword evidence="3" id="KW-0732">Signal</keyword>
<feature type="region of interest" description="Disordered" evidence="1">
    <location>
        <begin position="271"/>
        <end position="303"/>
    </location>
</feature>
<reference evidence="4 5" key="1">
    <citation type="journal article" date="2015" name="Genome Announc.">
        <title>Complete Genome Sequence of Corynebacterium camporealensis DSM 44610, Isolated from the Milk of a Manchega Sheep with Subclinical Mastitis.</title>
        <authorList>
            <person name="Ruckert C."/>
            <person name="Albersmeier A."/>
            <person name="Winkler A."/>
            <person name="Tauch A."/>
        </authorList>
    </citation>
    <scope>NUCLEOTIDE SEQUENCE [LARGE SCALE GENOMIC DNA]</scope>
    <source>
        <strain evidence="4 5">DSM 44610</strain>
    </source>
</reference>
<dbReference type="AlphaFoldDB" id="A0A0F6TBV4"/>
<accession>A0A0F6TBV4</accession>
<feature type="chain" id="PRO_5002509902" description="Secreted protein" evidence="3">
    <location>
        <begin position="35"/>
        <end position="724"/>
    </location>
</feature>
<proteinExistence type="predicted"/>
<gene>
    <name evidence="4" type="ORF">UL81_11510</name>
</gene>
<name>A0A0F6TBV4_9CORY</name>
<keyword evidence="2" id="KW-0472">Membrane</keyword>
<keyword evidence="2" id="KW-1133">Transmembrane helix</keyword>
<evidence type="ECO:0008006" key="6">
    <source>
        <dbReference type="Google" id="ProtNLM"/>
    </source>
</evidence>
<feature type="region of interest" description="Disordered" evidence="1">
    <location>
        <begin position="481"/>
        <end position="504"/>
    </location>
</feature>
<dbReference type="KEGG" id="ccj:UL81_11510"/>
<dbReference type="HOGENOM" id="CLU_017917_0_0_11"/>